<keyword evidence="3" id="KW-1185">Reference proteome</keyword>
<dbReference type="RefSeq" id="WP_354219478.1">
    <property type="nucleotide sequence ID" value="NZ_JBEPMX010000003.1"/>
</dbReference>
<evidence type="ECO:0000313" key="3">
    <source>
        <dbReference type="Proteomes" id="UP001549167"/>
    </source>
</evidence>
<dbReference type="EMBL" id="JBEPMX010000003">
    <property type="protein sequence ID" value="MET3682876.1"/>
    <property type="molecule type" value="Genomic_DNA"/>
</dbReference>
<dbReference type="Pfam" id="PF08818">
    <property type="entry name" value="DUF1801"/>
    <property type="match status" value="1"/>
</dbReference>
<gene>
    <name evidence="2" type="ORF">ABID56_000966</name>
</gene>
<dbReference type="Proteomes" id="UP001549167">
    <property type="component" value="Unassembled WGS sequence"/>
</dbReference>
<dbReference type="SUPFAM" id="SSF159888">
    <property type="entry name" value="YdhG-like"/>
    <property type="match status" value="1"/>
</dbReference>
<dbReference type="InterPro" id="IPR014922">
    <property type="entry name" value="YdhG-like"/>
</dbReference>
<proteinExistence type="predicted"/>
<comment type="caution">
    <text evidence="2">The sequence shown here is derived from an EMBL/GenBank/DDBJ whole genome shotgun (WGS) entry which is preliminary data.</text>
</comment>
<reference evidence="2 3" key="1">
    <citation type="submission" date="2024-06" db="EMBL/GenBank/DDBJ databases">
        <title>Genomic Encyclopedia of Type Strains, Phase IV (KMG-IV): sequencing the most valuable type-strain genomes for metagenomic binning, comparative biology and taxonomic classification.</title>
        <authorList>
            <person name="Goeker M."/>
        </authorList>
    </citation>
    <scope>NUCLEOTIDE SEQUENCE [LARGE SCALE GENOMIC DNA]</scope>
    <source>
        <strain evidence="2 3">DSM 23520</strain>
    </source>
</reference>
<sequence>MEVFKEYLTKVDNRDQRERMETLFGWVQDTFPQLEPVIKWNQPMFQDHGTFIIAFSMAKHHMSVAPEREVLERFLGEIKESGYETTKQLIKIKWKEPIDYALLERIIAFNIEDKKDYDKFWR</sequence>
<dbReference type="Gene3D" id="3.90.1150.200">
    <property type="match status" value="1"/>
</dbReference>
<evidence type="ECO:0000259" key="1">
    <source>
        <dbReference type="Pfam" id="PF08818"/>
    </source>
</evidence>
<protein>
    <submittedName>
        <fullName evidence="2">Uncharacterized protein YdhG (YjbR/CyaY superfamily)</fullName>
    </submittedName>
</protein>
<feature type="domain" description="YdhG-like" evidence="1">
    <location>
        <begin position="16"/>
        <end position="111"/>
    </location>
</feature>
<name>A0ABV2KTG7_9BACI</name>
<accession>A0ABV2KTG7</accession>
<organism evidence="2 3">
    <name type="scientific">Alkalibacillus flavidus</name>
    <dbReference type="NCBI Taxonomy" id="546021"/>
    <lineage>
        <taxon>Bacteria</taxon>
        <taxon>Bacillati</taxon>
        <taxon>Bacillota</taxon>
        <taxon>Bacilli</taxon>
        <taxon>Bacillales</taxon>
        <taxon>Bacillaceae</taxon>
        <taxon>Alkalibacillus</taxon>
    </lineage>
</organism>
<evidence type="ECO:0000313" key="2">
    <source>
        <dbReference type="EMBL" id="MET3682876.1"/>
    </source>
</evidence>